<dbReference type="RefSeq" id="WP_337312746.1">
    <property type="nucleotide sequence ID" value="NZ_JAEKNS010000124.1"/>
</dbReference>
<reference evidence="2 3" key="1">
    <citation type="submission" date="2020-10" db="EMBL/GenBank/DDBJ databases">
        <title>Ca. Dormibacterota MAGs.</title>
        <authorList>
            <person name="Montgomery K."/>
        </authorList>
    </citation>
    <scope>NUCLEOTIDE SEQUENCE [LARGE SCALE GENOMIC DNA]</scope>
    <source>
        <strain evidence="2">SC8812_S17_18</strain>
    </source>
</reference>
<evidence type="ECO:0008006" key="4">
    <source>
        <dbReference type="Google" id="ProtNLM"/>
    </source>
</evidence>
<name>A0A934K2B1_9BACT</name>
<proteinExistence type="predicted"/>
<evidence type="ECO:0000313" key="3">
    <source>
        <dbReference type="Proteomes" id="UP000606991"/>
    </source>
</evidence>
<protein>
    <recommendedName>
        <fullName evidence="4">DUF4367 domain-containing protein</fullName>
    </recommendedName>
</protein>
<organism evidence="2 3">
    <name type="scientific">Candidatus Aeolococcus gillhamiae</name>
    <dbReference type="NCBI Taxonomy" id="3127015"/>
    <lineage>
        <taxon>Bacteria</taxon>
        <taxon>Bacillati</taxon>
        <taxon>Candidatus Dormiibacterota</taxon>
        <taxon>Candidatus Dormibacteria</taxon>
        <taxon>Candidatus Aeolococcales</taxon>
        <taxon>Candidatus Aeolococcaceae</taxon>
        <taxon>Candidatus Aeolococcus</taxon>
    </lineage>
</organism>
<gene>
    <name evidence="2" type="ORF">JF886_11925</name>
</gene>
<keyword evidence="1" id="KW-0812">Transmembrane</keyword>
<keyword evidence="1" id="KW-0472">Membrane</keyword>
<keyword evidence="1" id="KW-1133">Transmembrane helix</keyword>
<evidence type="ECO:0000313" key="2">
    <source>
        <dbReference type="EMBL" id="MBJ7595543.1"/>
    </source>
</evidence>
<evidence type="ECO:0000256" key="1">
    <source>
        <dbReference type="SAM" id="Phobius"/>
    </source>
</evidence>
<dbReference type="Proteomes" id="UP000606991">
    <property type="component" value="Unassembled WGS sequence"/>
</dbReference>
<feature type="transmembrane region" description="Helical" evidence="1">
    <location>
        <begin position="94"/>
        <end position="118"/>
    </location>
</feature>
<dbReference type="EMBL" id="JAEKNS010000124">
    <property type="protein sequence ID" value="MBJ7595543.1"/>
    <property type="molecule type" value="Genomic_DNA"/>
</dbReference>
<comment type="caution">
    <text evidence="2">The sequence shown here is derived from an EMBL/GenBank/DDBJ whole genome shotgun (WGS) entry which is preliminary data.</text>
</comment>
<accession>A0A934K2B1</accession>
<sequence length="366" mass="37446">MRHLNDGALRRLHDDRFAGSNRERDHLAGCERCQRHAARVAADADVANQLFASPMVGVPSSEQALAQLRRRVAAGDRPHGADLPTPRPHGRRRWALGAVAVPVVVAGLVVSANAAGWLSIFSPTQVAPITLTAGQLNGLPDLSQYGKMVTTNLEPRQVSGPAQAAASTGLTVLEPSSLPAGVPGPARWEVIGQGTATFTLDSATAAAAAAKAGRAAPVIPGSLEGTTVTVNAGPAVVAVYGGNAQATGSSESPPTLVIAEGVRPTVSTNGASLQQLEDFLVAQPGISPELAAEIRAIGVPGSTLPIPVISGVMNSQTVQIDNAQGVLVGDSTGLGSALIWEKNNVVYAVGGLLPQSEVLDFARSLR</sequence>
<dbReference type="AlphaFoldDB" id="A0A934K2B1"/>